<comment type="similarity">
    <text evidence="1">Belongs to the UbiJ family.</text>
</comment>
<dbReference type="InterPro" id="IPR036527">
    <property type="entry name" value="SCP2_sterol-bd_dom_sf"/>
</dbReference>
<keyword evidence="1" id="KW-0831">Ubiquinone biosynthesis</keyword>
<evidence type="ECO:0000259" key="2">
    <source>
        <dbReference type="Pfam" id="PF02036"/>
    </source>
</evidence>
<dbReference type="InterPro" id="IPR038989">
    <property type="entry name" value="UbiJ"/>
</dbReference>
<dbReference type="SUPFAM" id="SSF55718">
    <property type="entry name" value="SCP-like"/>
    <property type="match status" value="1"/>
</dbReference>
<dbReference type="EMBL" id="CP003546">
    <property type="protein sequence ID" value="AFP85235.1"/>
    <property type="molecule type" value="Genomic_DNA"/>
</dbReference>
<dbReference type="KEGG" id="sect:A359_08690"/>
<organism evidence="3 4">
    <name type="scientific">secondary endosymbiont of Ctenarytaina eucalypti</name>
    <dbReference type="NCBI Taxonomy" id="1199245"/>
    <lineage>
        <taxon>Bacteria</taxon>
        <taxon>Pseudomonadati</taxon>
        <taxon>Pseudomonadota</taxon>
        <taxon>Gammaproteobacteria</taxon>
        <taxon>Enterobacterales</taxon>
        <taxon>Enterobacteriaceae</taxon>
        <taxon>aphid secondary symbionts</taxon>
    </lineage>
</organism>
<dbReference type="OrthoDB" id="5801225at2"/>
<dbReference type="HAMAP" id="MF_02215">
    <property type="entry name" value="UbiJ"/>
    <property type="match status" value="1"/>
</dbReference>
<name>J3TY28_9ENTR</name>
<keyword evidence="4" id="KW-1185">Reference proteome</keyword>
<reference evidence="3 4" key="1">
    <citation type="journal article" date="2012" name="Mol. Biol. Evol.">
        <title>Genome reduction and co-evolution between the primary and secondary bacterial symbionts of psyllids.</title>
        <authorList>
            <person name="Sloan D.B."/>
            <person name="Moran N.A."/>
        </authorList>
    </citation>
    <scope>NUCLEOTIDE SEQUENCE [LARGE SCALE GENOMIC DNA]</scope>
    <source>
        <strain evidence="3">Ceuc_S</strain>
    </source>
</reference>
<comment type="pathway">
    <text evidence="1">Cofactor biosynthesis; ubiquinone biosynthesis.</text>
</comment>
<dbReference type="PATRIC" id="fig|1199245.3.peg.998"/>
<comment type="subcellular location">
    <subcellularLocation>
        <location evidence="1">Cytoplasm</location>
    </subcellularLocation>
</comment>
<proteinExistence type="inferred from homology"/>
<feature type="domain" description="SCP2" evidence="2">
    <location>
        <begin position="16"/>
        <end position="113"/>
    </location>
</feature>
<protein>
    <recommendedName>
        <fullName evidence="1">Ubiquinone biosynthesis accessory factor UbiJ</fullName>
    </recommendedName>
</protein>
<dbReference type="GO" id="GO:0006744">
    <property type="term" value="P:ubiquinone biosynthetic process"/>
    <property type="evidence" value="ECO:0007669"/>
    <property type="project" value="UniProtKB-UniRule"/>
</dbReference>
<dbReference type="Gene3D" id="3.30.1050.10">
    <property type="entry name" value="SCP2 sterol-binding domain"/>
    <property type="match status" value="1"/>
</dbReference>
<dbReference type="Pfam" id="PF02036">
    <property type="entry name" value="SCP2"/>
    <property type="match status" value="1"/>
</dbReference>
<dbReference type="InterPro" id="IPR003033">
    <property type="entry name" value="SCP2_sterol-bd_dom"/>
</dbReference>
<comment type="function">
    <text evidence="1">Required for ubiquinone (coenzyme Q) biosynthesis. Binds hydrophobic ubiquinone biosynthetic intermediates via its SCP2 domain and is essential for the stability of the Ubi complex. May constitute a docking platform where Ubi enzymes assemble and access their SCP2-bound polyprenyl substrates.</text>
</comment>
<dbReference type="HOGENOM" id="CLU_100130_2_0_6"/>
<accession>J3TY28</accession>
<dbReference type="STRING" id="1199245.A359_08690"/>
<dbReference type="GO" id="GO:0005737">
    <property type="term" value="C:cytoplasm"/>
    <property type="evidence" value="ECO:0007669"/>
    <property type="project" value="UniProtKB-SubCell"/>
</dbReference>
<dbReference type="UniPathway" id="UPA00232"/>
<evidence type="ECO:0000256" key="1">
    <source>
        <dbReference type="HAMAP-Rule" id="MF_02215"/>
    </source>
</evidence>
<dbReference type="PANTHER" id="PTHR38693:SF1">
    <property type="entry name" value="UBIQUINONE BIOSYNTHESIS ACCESSORY FACTOR UBIJ"/>
    <property type="match status" value="1"/>
</dbReference>
<evidence type="ECO:0000313" key="3">
    <source>
        <dbReference type="EMBL" id="AFP85235.1"/>
    </source>
</evidence>
<sequence length="202" mass="23050" precursor="true">MLLMPLISAILEVVLQHLFYQDRAMSSARERLKGQVFRFELDACTLPVILVFSDRRLDVLNAWDNTADCTVRTSITQLLLLLSGQNLKQLIKQDSFDVEGELQYLQQFVTLLDMAEFDVAELFSPWIGDIAAESVVQTGGQQLNAVRSFFRTSQEWMARAITDEWQVAIGALELEWFSRAVQDITQAGHNLSIRLNKLEGRR</sequence>
<evidence type="ECO:0000313" key="4">
    <source>
        <dbReference type="Proteomes" id="UP000003936"/>
    </source>
</evidence>
<gene>
    <name evidence="1" type="primary">ubiJ</name>
    <name evidence="3" type="ORF">A359_08690</name>
</gene>
<dbReference type="Proteomes" id="UP000003936">
    <property type="component" value="Chromosome"/>
</dbReference>
<dbReference type="PANTHER" id="PTHR38693">
    <property type="entry name" value="UBIQUINONE BIOSYNTHESIS PROTEIN UBIJ"/>
    <property type="match status" value="1"/>
</dbReference>
<keyword evidence="1" id="KW-0963">Cytoplasm</keyword>
<dbReference type="AlphaFoldDB" id="J3TY28"/>